<gene>
    <name evidence="2" type="ORF">AWW66_01010</name>
</gene>
<feature type="region of interest" description="Disordered" evidence="1">
    <location>
        <begin position="42"/>
        <end position="67"/>
    </location>
</feature>
<sequence>MVVLVEPTEGVGVTALGTAHKTPFLRVVRSVASPWWRAEPTVASRRTGTHGTRRAAEMMKPCAPQPTRTTVIPVQGQRFLQPGLSSAHPHSATTT</sequence>
<dbReference type="EMBL" id="LRQV01000002">
    <property type="protein sequence ID" value="KXK63793.1"/>
    <property type="molecule type" value="Genomic_DNA"/>
</dbReference>
<evidence type="ECO:0000313" key="3">
    <source>
        <dbReference type="Proteomes" id="UP000070620"/>
    </source>
</evidence>
<proteinExistence type="predicted"/>
<organism evidence="2 3">
    <name type="scientific">Micromonospora rosaria</name>
    <dbReference type="NCBI Taxonomy" id="47874"/>
    <lineage>
        <taxon>Bacteria</taxon>
        <taxon>Bacillati</taxon>
        <taxon>Actinomycetota</taxon>
        <taxon>Actinomycetes</taxon>
        <taxon>Micromonosporales</taxon>
        <taxon>Micromonosporaceae</taxon>
        <taxon>Micromonospora</taxon>
    </lineage>
</organism>
<reference evidence="2 3" key="1">
    <citation type="submission" date="2016-01" db="EMBL/GenBank/DDBJ databases">
        <title>Whole genome sequence and analysis of Micromonospora rosaria DSM 803, which can produce antibacterial substance rosamicin.</title>
        <authorList>
            <person name="Yang H."/>
            <person name="He X."/>
            <person name="Zhu D."/>
        </authorList>
    </citation>
    <scope>NUCLEOTIDE SEQUENCE [LARGE SCALE GENOMIC DNA]</scope>
    <source>
        <strain evidence="2 3">DSM 803</strain>
    </source>
</reference>
<accession>A0A136PZJ0</accession>
<name>A0A136PZJ0_9ACTN</name>
<evidence type="ECO:0000256" key="1">
    <source>
        <dbReference type="SAM" id="MobiDB-lite"/>
    </source>
</evidence>
<dbReference type="AlphaFoldDB" id="A0A136PZJ0"/>
<comment type="caution">
    <text evidence="2">The sequence shown here is derived from an EMBL/GenBank/DDBJ whole genome shotgun (WGS) entry which is preliminary data.</text>
</comment>
<protein>
    <submittedName>
        <fullName evidence="2">Uncharacterized protein</fullName>
    </submittedName>
</protein>
<dbReference type="Proteomes" id="UP000070620">
    <property type="component" value="Unassembled WGS sequence"/>
</dbReference>
<evidence type="ECO:0000313" key="2">
    <source>
        <dbReference type="EMBL" id="KXK63793.1"/>
    </source>
</evidence>
<dbReference type="RefSeq" id="WP_067359379.1">
    <property type="nucleotide sequence ID" value="NZ_JBIUBN010000003.1"/>
</dbReference>
<keyword evidence="3" id="KW-1185">Reference proteome</keyword>